<dbReference type="PANTHER" id="PTHR47634:SF9">
    <property type="entry name" value="PROTEIN KINASE DOMAIN-CONTAINING PROTEIN-RELATED"/>
    <property type="match status" value="1"/>
</dbReference>
<feature type="binding site" evidence="9">
    <location>
        <position position="71"/>
    </location>
    <ligand>
        <name>ATP</name>
        <dbReference type="ChEBI" id="CHEBI:30616"/>
    </ligand>
</feature>
<keyword evidence="4 9" id="KW-0547">Nucleotide-binding</keyword>
<evidence type="ECO:0000256" key="9">
    <source>
        <dbReference type="PROSITE-ProRule" id="PRU10141"/>
    </source>
</evidence>
<evidence type="ECO:0000256" key="5">
    <source>
        <dbReference type="ARBA" id="ARBA00022777"/>
    </source>
</evidence>
<organism evidence="11 12">
    <name type="scientific">Sphaceloma murrayae</name>
    <dbReference type="NCBI Taxonomy" id="2082308"/>
    <lineage>
        <taxon>Eukaryota</taxon>
        <taxon>Fungi</taxon>
        <taxon>Dikarya</taxon>
        <taxon>Ascomycota</taxon>
        <taxon>Pezizomycotina</taxon>
        <taxon>Dothideomycetes</taxon>
        <taxon>Dothideomycetidae</taxon>
        <taxon>Myriangiales</taxon>
        <taxon>Elsinoaceae</taxon>
        <taxon>Sphaceloma</taxon>
    </lineage>
</organism>
<reference evidence="11 12" key="1">
    <citation type="submission" date="2017-06" db="EMBL/GenBank/DDBJ databases">
        <title>Draft genome sequence of a variant of Elsinoe murrayae.</title>
        <authorList>
            <person name="Cheng Q."/>
        </authorList>
    </citation>
    <scope>NUCLEOTIDE SEQUENCE [LARGE SCALE GENOMIC DNA]</scope>
    <source>
        <strain evidence="11 12">CQ-2017a</strain>
    </source>
</reference>
<evidence type="ECO:0000256" key="8">
    <source>
        <dbReference type="ARBA" id="ARBA00048679"/>
    </source>
</evidence>
<dbReference type="InterPro" id="IPR000719">
    <property type="entry name" value="Prot_kinase_dom"/>
</dbReference>
<dbReference type="Gene3D" id="1.10.510.10">
    <property type="entry name" value="Transferase(Phosphotransferase) domain 1"/>
    <property type="match status" value="1"/>
</dbReference>
<dbReference type="SUPFAM" id="SSF56112">
    <property type="entry name" value="Protein kinase-like (PK-like)"/>
    <property type="match status" value="1"/>
</dbReference>
<keyword evidence="3" id="KW-0808">Transferase</keyword>
<dbReference type="GO" id="GO:0004674">
    <property type="term" value="F:protein serine/threonine kinase activity"/>
    <property type="evidence" value="ECO:0007669"/>
    <property type="project" value="UniProtKB-KW"/>
</dbReference>
<evidence type="ECO:0000256" key="2">
    <source>
        <dbReference type="ARBA" id="ARBA00022527"/>
    </source>
</evidence>
<evidence type="ECO:0000256" key="6">
    <source>
        <dbReference type="ARBA" id="ARBA00022840"/>
    </source>
</evidence>
<evidence type="ECO:0000259" key="10">
    <source>
        <dbReference type="PROSITE" id="PS50011"/>
    </source>
</evidence>
<accession>A0A2K1QZU7</accession>
<name>A0A2K1QZU7_9PEZI</name>
<dbReference type="PANTHER" id="PTHR47634">
    <property type="entry name" value="PROTEIN KINASE DOMAIN-CONTAINING PROTEIN-RELATED"/>
    <property type="match status" value="1"/>
</dbReference>
<comment type="caution">
    <text evidence="11">The sequence shown here is derived from an EMBL/GenBank/DDBJ whole genome shotgun (WGS) entry which is preliminary data.</text>
</comment>
<sequence>MPDLHGGKYETPYNNLAEPLAGYDRGGYCPVHIGERFKAGRYEVQAKLGFGDSSTVWLARDHEQSRWVALKVKMADARPHTEHTVLEHLRRRAGSQSLESSVVRFFDTFLFSGTNGMHRCLVLELLGPDVVTAARALCSDDRFPAARAAAISKQLLHALQFVHAGDVWHLNIKRNKILLHLPHLQSLDKETIVQHYGIPQRRNVSRIDGDSHHLGVPYYLVDVAVLDPLQYQNFANVKLVGFNQSHHSLNSSMLRRPKVNQAIDINVRFTDLIIPPPESHKKLFGAHTDIWLAGYVDDALNMFGTWPDRLKEYRPSGETTSLGEEFVADYLAPKTGRTMHESKHRLLVDVGGVLAKMMLAEPGDRVTAAEALRELRDVFGRR</sequence>
<dbReference type="EMBL" id="NKHZ01000022">
    <property type="protein sequence ID" value="PNS20574.1"/>
    <property type="molecule type" value="Genomic_DNA"/>
</dbReference>
<dbReference type="OrthoDB" id="5979581at2759"/>
<dbReference type="GO" id="GO:0000245">
    <property type="term" value="P:spliceosomal complex assembly"/>
    <property type="evidence" value="ECO:0007669"/>
    <property type="project" value="TreeGrafter"/>
</dbReference>
<evidence type="ECO:0000256" key="7">
    <source>
        <dbReference type="ARBA" id="ARBA00047899"/>
    </source>
</evidence>
<dbReference type="GO" id="GO:0005524">
    <property type="term" value="F:ATP binding"/>
    <property type="evidence" value="ECO:0007669"/>
    <property type="project" value="UniProtKB-UniRule"/>
</dbReference>
<evidence type="ECO:0000256" key="3">
    <source>
        <dbReference type="ARBA" id="ARBA00022679"/>
    </source>
</evidence>
<dbReference type="STRING" id="2082308.A0A2K1QZU7"/>
<dbReference type="Proteomes" id="UP000243797">
    <property type="component" value="Unassembled WGS sequence"/>
</dbReference>
<dbReference type="PROSITE" id="PS50011">
    <property type="entry name" value="PROTEIN_KINASE_DOM"/>
    <property type="match status" value="1"/>
</dbReference>
<proteinExistence type="predicted"/>
<evidence type="ECO:0000256" key="1">
    <source>
        <dbReference type="ARBA" id="ARBA00012513"/>
    </source>
</evidence>
<dbReference type="AlphaFoldDB" id="A0A2K1QZU7"/>
<dbReference type="InterPro" id="IPR017441">
    <property type="entry name" value="Protein_kinase_ATP_BS"/>
</dbReference>
<dbReference type="GO" id="GO:0050684">
    <property type="term" value="P:regulation of mRNA processing"/>
    <property type="evidence" value="ECO:0007669"/>
    <property type="project" value="TreeGrafter"/>
</dbReference>
<dbReference type="EC" id="2.7.11.1" evidence="1"/>
<dbReference type="InParanoid" id="A0A2K1QZU7"/>
<dbReference type="SMART" id="SM00220">
    <property type="entry name" value="S_TKc"/>
    <property type="match status" value="1"/>
</dbReference>
<evidence type="ECO:0000256" key="4">
    <source>
        <dbReference type="ARBA" id="ARBA00022741"/>
    </source>
</evidence>
<gene>
    <name evidence="11" type="ORF">CAC42_301</name>
</gene>
<dbReference type="PROSITE" id="PS00107">
    <property type="entry name" value="PROTEIN_KINASE_ATP"/>
    <property type="match status" value="1"/>
</dbReference>
<evidence type="ECO:0000313" key="12">
    <source>
        <dbReference type="Proteomes" id="UP000243797"/>
    </source>
</evidence>
<keyword evidence="5" id="KW-0418">Kinase</keyword>
<dbReference type="Gene3D" id="3.30.200.20">
    <property type="entry name" value="Phosphorylase Kinase, domain 1"/>
    <property type="match status" value="1"/>
</dbReference>
<dbReference type="InterPro" id="IPR051334">
    <property type="entry name" value="SRPK"/>
</dbReference>
<keyword evidence="6 9" id="KW-0067">ATP-binding</keyword>
<keyword evidence="2" id="KW-0723">Serine/threonine-protein kinase</keyword>
<keyword evidence="12" id="KW-1185">Reference proteome</keyword>
<comment type="catalytic activity">
    <reaction evidence="7">
        <text>L-threonyl-[protein] + ATP = O-phospho-L-threonyl-[protein] + ADP + H(+)</text>
        <dbReference type="Rhea" id="RHEA:46608"/>
        <dbReference type="Rhea" id="RHEA-COMP:11060"/>
        <dbReference type="Rhea" id="RHEA-COMP:11605"/>
        <dbReference type="ChEBI" id="CHEBI:15378"/>
        <dbReference type="ChEBI" id="CHEBI:30013"/>
        <dbReference type="ChEBI" id="CHEBI:30616"/>
        <dbReference type="ChEBI" id="CHEBI:61977"/>
        <dbReference type="ChEBI" id="CHEBI:456216"/>
        <dbReference type="EC" id="2.7.11.1"/>
    </reaction>
</comment>
<dbReference type="Pfam" id="PF00069">
    <property type="entry name" value="Pkinase"/>
    <property type="match status" value="1"/>
</dbReference>
<comment type="catalytic activity">
    <reaction evidence="8">
        <text>L-seryl-[protein] + ATP = O-phospho-L-seryl-[protein] + ADP + H(+)</text>
        <dbReference type="Rhea" id="RHEA:17989"/>
        <dbReference type="Rhea" id="RHEA-COMP:9863"/>
        <dbReference type="Rhea" id="RHEA-COMP:11604"/>
        <dbReference type="ChEBI" id="CHEBI:15378"/>
        <dbReference type="ChEBI" id="CHEBI:29999"/>
        <dbReference type="ChEBI" id="CHEBI:30616"/>
        <dbReference type="ChEBI" id="CHEBI:83421"/>
        <dbReference type="ChEBI" id="CHEBI:456216"/>
        <dbReference type="EC" id="2.7.11.1"/>
    </reaction>
</comment>
<protein>
    <recommendedName>
        <fullName evidence="1">non-specific serine/threonine protein kinase</fullName>
        <ecNumber evidence="1">2.7.11.1</ecNumber>
    </recommendedName>
</protein>
<dbReference type="InterPro" id="IPR011009">
    <property type="entry name" value="Kinase-like_dom_sf"/>
</dbReference>
<evidence type="ECO:0000313" key="11">
    <source>
        <dbReference type="EMBL" id="PNS20574.1"/>
    </source>
</evidence>
<feature type="domain" description="Protein kinase" evidence="10">
    <location>
        <begin position="42"/>
        <end position="379"/>
    </location>
</feature>